<proteinExistence type="predicted"/>
<dbReference type="AlphaFoldDB" id="A0A3A4ZEY9"/>
<accession>A0A3A4ZEY9</accession>
<dbReference type="EMBL" id="QZJF01000007">
    <property type="protein sequence ID" value="RJR27745.1"/>
    <property type="molecule type" value="Genomic_DNA"/>
</dbReference>
<evidence type="ECO:0000313" key="2">
    <source>
        <dbReference type="Proteomes" id="UP000265540"/>
    </source>
</evidence>
<comment type="caution">
    <text evidence="1">The sequence shown here is derived from an EMBL/GenBank/DDBJ whole genome shotgun (WGS) entry which is preliminary data.</text>
</comment>
<dbReference type="Proteomes" id="UP000265540">
    <property type="component" value="Unassembled WGS sequence"/>
</dbReference>
<reference evidence="1 2" key="1">
    <citation type="journal article" date="2017" name="ISME J.">
        <title>Energy and carbon metabolisms in a deep terrestrial subsurface fluid microbial community.</title>
        <authorList>
            <person name="Momper L."/>
            <person name="Jungbluth S.P."/>
            <person name="Lee M.D."/>
            <person name="Amend J.P."/>
        </authorList>
    </citation>
    <scope>NUCLEOTIDE SEQUENCE [LARGE SCALE GENOMIC DNA]</scope>
    <source>
        <strain evidence="1">SURF_46</strain>
    </source>
</reference>
<protein>
    <submittedName>
        <fullName evidence="1">Uncharacterized protein</fullName>
    </submittedName>
</protein>
<gene>
    <name evidence="1" type="ORF">C4561_01435</name>
</gene>
<organism evidence="1 2">
    <name type="scientific">candidate division WWE3 bacterium</name>
    <dbReference type="NCBI Taxonomy" id="2053526"/>
    <lineage>
        <taxon>Bacteria</taxon>
        <taxon>Katanobacteria</taxon>
    </lineage>
</organism>
<sequence length="182" mass="21362">MKMIVAVAVAVAIVITLAMPVWGQSTEEVRHQQIYGQLKHISTQLDSLIKLQLRDVVWDGRVDTNYIRYRDSNFIMMHYLPDNVYHPLHSSIVAVHDKFNGDDSLFEIGDDYIKIDLPDSANLTHRWRLTRDPAEKWRFVKIIIAERGFWCGKILRHGVERIELLTPSDTLYPIPEYKRRFE</sequence>
<name>A0A3A4ZEY9_UNCKA</name>
<evidence type="ECO:0000313" key="1">
    <source>
        <dbReference type="EMBL" id="RJR27745.1"/>
    </source>
</evidence>